<dbReference type="InterPro" id="IPR032675">
    <property type="entry name" value="LRR_dom_sf"/>
</dbReference>
<keyword evidence="2" id="KW-0677">Repeat</keyword>
<dbReference type="SUPFAM" id="SSF52047">
    <property type="entry name" value="RNI-like"/>
    <property type="match status" value="1"/>
</dbReference>
<name>A0A836HZQ6_9TRYP</name>
<evidence type="ECO:0000313" key="4">
    <source>
        <dbReference type="Proteomes" id="UP000674318"/>
    </source>
</evidence>
<dbReference type="PANTHER" id="PTHR46652:SF3">
    <property type="entry name" value="LEUCINE-RICH REPEAT-CONTAINING PROTEIN 9"/>
    <property type="match status" value="1"/>
</dbReference>
<evidence type="ECO:0000313" key="3">
    <source>
        <dbReference type="EMBL" id="KAG5493770.1"/>
    </source>
</evidence>
<evidence type="ECO:0000256" key="1">
    <source>
        <dbReference type="ARBA" id="ARBA00022614"/>
    </source>
</evidence>
<reference evidence="3 4" key="1">
    <citation type="submission" date="2021-02" db="EMBL/GenBank/DDBJ databases">
        <title>Porcisia hertigi Genome sequencing and assembly.</title>
        <authorList>
            <person name="Almutairi H."/>
            <person name="Gatherer D."/>
        </authorList>
    </citation>
    <scope>NUCLEOTIDE SEQUENCE [LARGE SCALE GENOMIC DNA]</scope>
    <source>
        <strain evidence="3 4">C119</strain>
    </source>
</reference>
<comment type="caution">
    <text evidence="3">The sequence shown here is derived from an EMBL/GenBank/DDBJ whole genome shotgun (WGS) entry which is preliminary data.</text>
</comment>
<proteinExistence type="predicted"/>
<protein>
    <submittedName>
        <fullName evidence="3">Uncharacterized protein</fullName>
    </submittedName>
</protein>
<dbReference type="Gene3D" id="3.80.10.10">
    <property type="entry name" value="Ribonuclease Inhibitor"/>
    <property type="match status" value="2"/>
</dbReference>
<keyword evidence="4" id="KW-1185">Reference proteome</keyword>
<dbReference type="EMBL" id="JAFJZO010000034">
    <property type="protein sequence ID" value="KAG5493770.1"/>
    <property type="molecule type" value="Genomic_DNA"/>
</dbReference>
<dbReference type="PANTHER" id="PTHR46652">
    <property type="entry name" value="LEUCINE-RICH REPEAT AND IQ DOMAIN-CONTAINING PROTEIN 1-RELATED"/>
    <property type="match status" value="1"/>
</dbReference>
<dbReference type="GeneID" id="94287725"/>
<keyword evidence="1" id="KW-0433">Leucine-rich repeat</keyword>
<dbReference type="SMART" id="SM00367">
    <property type="entry name" value="LRR_CC"/>
    <property type="match status" value="3"/>
</dbReference>
<dbReference type="Proteomes" id="UP000674318">
    <property type="component" value="Unassembled WGS sequence"/>
</dbReference>
<dbReference type="InterPro" id="IPR050836">
    <property type="entry name" value="SDS22/Internalin_LRR"/>
</dbReference>
<organism evidence="3 4">
    <name type="scientific">Porcisia hertigi</name>
    <dbReference type="NCBI Taxonomy" id="2761500"/>
    <lineage>
        <taxon>Eukaryota</taxon>
        <taxon>Discoba</taxon>
        <taxon>Euglenozoa</taxon>
        <taxon>Kinetoplastea</taxon>
        <taxon>Metakinetoplastina</taxon>
        <taxon>Trypanosomatida</taxon>
        <taxon>Trypanosomatidae</taxon>
        <taxon>Leishmaniinae</taxon>
        <taxon>Porcisia</taxon>
    </lineage>
</organism>
<gene>
    <name evidence="3" type="ORF">JKF63_01602</name>
</gene>
<dbReference type="KEGG" id="phet:94287725"/>
<sequence length="449" mass="49015">MTLLLLAEVRRFHEGGGRTSFLQRRDLMLASLSPAARKMALITEGLSIGSVCFRNIGTEMKIEIAAEVPPVPIGWWCYTGTATVEAHNAPLGACAIISAIKTLWPMCTVTRIALAHDDEVSALAQRKILKTLNSLQNEVLSLYLGKLHSENNDFDLSLTALHTLFLEGCDGGIEKWVRALSAVTERVEITDCFSFPDTAFATNSAVALRRLVLDNTNVSVSCLGQLKCADSLQTLSLMDCRKIDTLEIGAFPELRVLLLGRTPIASESLKGAQRCVHLRIVNLGGCQGISDVNVLGALKELRELFLHETCVTNSGIAALASCERLEKINLGGCIYISDVNHLGGLPNLLELHLWNTKVTNSGISGLGLCCSLVELVLDNCIRITDVSSLRHLHSIRWLSLIGTEVDGRGVRELLHCQKLETLALGGTRIDHPPKLWRHEAIVEYLESLA</sequence>
<dbReference type="AlphaFoldDB" id="A0A836HZQ6"/>
<dbReference type="InterPro" id="IPR006553">
    <property type="entry name" value="Leu-rich_rpt_Cys-con_subtyp"/>
</dbReference>
<evidence type="ECO:0000256" key="2">
    <source>
        <dbReference type="ARBA" id="ARBA00022737"/>
    </source>
</evidence>
<dbReference type="RefSeq" id="XP_067753805.1">
    <property type="nucleotide sequence ID" value="XM_067897648.1"/>
</dbReference>
<accession>A0A836HZQ6</accession>
<dbReference type="OrthoDB" id="258373at2759"/>